<dbReference type="Proteomes" id="UP000233837">
    <property type="component" value="Unassembled WGS sequence"/>
</dbReference>
<sequence>MAPNENVQRTVKSVPFLLKLFPDLKYAVLHTAPRGLFDSGSAIDESGFYNDSDPSATSFVESEGNELASDSHDLDNPSSSIADINEDRKGKFMLSSFKVQFCL</sequence>
<feature type="region of interest" description="Disordered" evidence="1">
    <location>
        <begin position="54"/>
        <end position="81"/>
    </location>
</feature>
<evidence type="ECO:0000313" key="2">
    <source>
        <dbReference type="EMBL" id="PKU86357.1"/>
    </source>
</evidence>
<organism evidence="2 3">
    <name type="scientific">Dendrobium catenatum</name>
    <dbReference type="NCBI Taxonomy" id="906689"/>
    <lineage>
        <taxon>Eukaryota</taxon>
        <taxon>Viridiplantae</taxon>
        <taxon>Streptophyta</taxon>
        <taxon>Embryophyta</taxon>
        <taxon>Tracheophyta</taxon>
        <taxon>Spermatophyta</taxon>
        <taxon>Magnoliopsida</taxon>
        <taxon>Liliopsida</taxon>
        <taxon>Asparagales</taxon>
        <taxon>Orchidaceae</taxon>
        <taxon>Epidendroideae</taxon>
        <taxon>Malaxideae</taxon>
        <taxon>Dendrobiinae</taxon>
        <taxon>Dendrobium</taxon>
    </lineage>
</organism>
<dbReference type="AlphaFoldDB" id="A0A2I0XEL3"/>
<accession>A0A2I0XEL3</accession>
<dbReference type="EMBL" id="KZ501953">
    <property type="protein sequence ID" value="PKU86357.1"/>
    <property type="molecule type" value="Genomic_DNA"/>
</dbReference>
<protein>
    <submittedName>
        <fullName evidence="2">Uncharacterized protein</fullName>
    </submittedName>
</protein>
<evidence type="ECO:0000256" key="1">
    <source>
        <dbReference type="SAM" id="MobiDB-lite"/>
    </source>
</evidence>
<keyword evidence="3" id="KW-1185">Reference proteome</keyword>
<proteinExistence type="predicted"/>
<gene>
    <name evidence="2" type="ORF">MA16_Dca025780</name>
</gene>
<reference evidence="2 3" key="1">
    <citation type="journal article" date="2016" name="Sci. Rep.">
        <title>The Dendrobium catenatum Lindl. genome sequence provides insights into polysaccharide synthase, floral development and adaptive evolution.</title>
        <authorList>
            <person name="Zhang G.Q."/>
            <person name="Xu Q."/>
            <person name="Bian C."/>
            <person name="Tsai W.C."/>
            <person name="Yeh C.M."/>
            <person name="Liu K.W."/>
            <person name="Yoshida K."/>
            <person name="Zhang L.S."/>
            <person name="Chang S.B."/>
            <person name="Chen F."/>
            <person name="Shi Y."/>
            <person name="Su Y.Y."/>
            <person name="Zhang Y.Q."/>
            <person name="Chen L.J."/>
            <person name="Yin Y."/>
            <person name="Lin M."/>
            <person name="Huang H."/>
            <person name="Deng H."/>
            <person name="Wang Z.W."/>
            <person name="Zhu S.L."/>
            <person name="Zhao X."/>
            <person name="Deng C."/>
            <person name="Niu S.C."/>
            <person name="Huang J."/>
            <person name="Wang M."/>
            <person name="Liu G.H."/>
            <person name="Yang H.J."/>
            <person name="Xiao X.J."/>
            <person name="Hsiao Y.Y."/>
            <person name="Wu W.L."/>
            <person name="Chen Y.Y."/>
            <person name="Mitsuda N."/>
            <person name="Ohme-Takagi M."/>
            <person name="Luo Y.B."/>
            <person name="Van de Peer Y."/>
            <person name="Liu Z.J."/>
        </authorList>
    </citation>
    <scope>NUCLEOTIDE SEQUENCE [LARGE SCALE GENOMIC DNA]</scope>
    <source>
        <tissue evidence="2">The whole plant</tissue>
    </source>
</reference>
<evidence type="ECO:0000313" key="3">
    <source>
        <dbReference type="Proteomes" id="UP000233837"/>
    </source>
</evidence>
<reference evidence="2 3" key="2">
    <citation type="journal article" date="2017" name="Nature">
        <title>The Apostasia genome and the evolution of orchids.</title>
        <authorList>
            <person name="Zhang G.Q."/>
            <person name="Liu K.W."/>
            <person name="Li Z."/>
            <person name="Lohaus R."/>
            <person name="Hsiao Y.Y."/>
            <person name="Niu S.C."/>
            <person name="Wang J.Y."/>
            <person name="Lin Y.C."/>
            <person name="Xu Q."/>
            <person name="Chen L.J."/>
            <person name="Yoshida K."/>
            <person name="Fujiwara S."/>
            <person name="Wang Z.W."/>
            <person name="Zhang Y.Q."/>
            <person name="Mitsuda N."/>
            <person name="Wang M."/>
            <person name="Liu G.H."/>
            <person name="Pecoraro L."/>
            <person name="Huang H.X."/>
            <person name="Xiao X.J."/>
            <person name="Lin M."/>
            <person name="Wu X.Y."/>
            <person name="Wu W.L."/>
            <person name="Chen Y.Y."/>
            <person name="Chang S.B."/>
            <person name="Sakamoto S."/>
            <person name="Ohme-Takagi M."/>
            <person name="Yagi M."/>
            <person name="Zeng S.J."/>
            <person name="Shen C.Y."/>
            <person name="Yeh C.M."/>
            <person name="Luo Y.B."/>
            <person name="Tsai W.C."/>
            <person name="Van de Peer Y."/>
            <person name="Liu Z.J."/>
        </authorList>
    </citation>
    <scope>NUCLEOTIDE SEQUENCE [LARGE SCALE GENOMIC DNA]</scope>
    <source>
        <tissue evidence="2">The whole plant</tissue>
    </source>
</reference>
<name>A0A2I0XEL3_9ASPA</name>